<feature type="chain" id="PRO_5019052174" description="Porin" evidence="1">
    <location>
        <begin position="26"/>
        <end position="393"/>
    </location>
</feature>
<dbReference type="SUPFAM" id="SSF56935">
    <property type="entry name" value="Porins"/>
    <property type="match status" value="1"/>
</dbReference>
<name>A0A431W806_9GAMM</name>
<protein>
    <recommendedName>
        <fullName evidence="4">Porin</fullName>
    </recommendedName>
</protein>
<gene>
    <name evidence="2" type="ORF">EKG39_13025</name>
</gene>
<sequence length="393" mass="44730">MFTTINRYSLSLCPLLLLTSSVATASEWQLSGFVGQGFVAAEDTQFIVGDDSNTFDITEATLALSWTPVENIRLASALTFRQWGTLSDPGVMFDYLFAEYTHQLGEGMLGIRAGRFKNETGFYSSTRDVPFTRPSIMLPQSIYSDYFRDAQLHIEGGDLFGMHQLLDGAVDWHLSVGQVNVTEDLDRNVMGSADFGEFDSEGYYSGDIEFQNDYLRLGVSYYDAEVSFDPFIPGYYYPGEIQLSNWVFSGQFRYERFEITAEYLRGDRVTNGLVQPLAAEELTDPSEGYYVDVRTYLPHDVELFVRYDKHIDNTDDPDGTNSEAVYGSPAYYGYTKDWTFGVRWFPSNDWLLAVEYHDVEGASWVTPIVAPDPVNQAKHWSLFALQLSYRFQW</sequence>
<dbReference type="OrthoDB" id="106501at2"/>
<dbReference type="RefSeq" id="WP_126506183.1">
    <property type="nucleotide sequence ID" value="NZ_RXNV01000005.1"/>
</dbReference>
<evidence type="ECO:0000313" key="2">
    <source>
        <dbReference type="EMBL" id="RTR31632.1"/>
    </source>
</evidence>
<dbReference type="InterPro" id="IPR023614">
    <property type="entry name" value="Porin_dom_sf"/>
</dbReference>
<comment type="caution">
    <text evidence="2">The sequence shown here is derived from an EMBL/GenBank/DDBJ whole genome shotgun (WGS) entry which is preliminary data.</text>
</comment>
<dbReference type="Proteomes" id="UP000282060">
    <property type="component" value="Unassembled WGS sequence"/>
</dbReference>
<accession>A0A431W806</accession>
<evidence type="ECO:0008006" key="4">
    <source>
        <dbReference type="Google" id="ProtNLM"/>
    </source>
</evidence>
<reference evidence="2 3" key="1">
    <citation type="submission" date="2018-12" db="EMBL/GenBank/DDBJ databases">
        <authorList>
            <person name="Yu L."/>
        </authorList>
    </citation>
    <scope>NUCLEOTIDE SEQUENCE [LARGE SCALE GENOMIC DNA]</scope>
    <source>
        <strain evidence="2 3">HAW-EB5</strain>
    </source>
</reference>
<dbReference type="AlphaFoldDB" id="A0A431W806"/>
<feature type="signal peptide" evidence="1">
    <location>
        <begin position="1"/>
        <end position="25"/>
    </location>
</feature>
<evidence type="ECO:0000256" key="1">
    <source>
        <dbReference type="SAM" id="SignalP"/>
    </source>
</evidence>
<keyword evidence="1" id="KW-0732">Signal</keyword>
<organism evidence="2 3">
    <name type="scientific">Shewanella atlantica</name>
    <dbReference type="NCBI Taxonomy" id="271099"/>
    <lineage>
        <taxon>Bacteria</taxon>
        <taxon>Pseudomonadati</taxon>
        <taxon>Pseudomonadota</taxon>
        <taxon>Gammaproteobacteria</taxon>
        <taxon>Alteromonadales</taxon>
        <taxon>Shewanellaceae</taxon>
        <taxon>Shewanella</taxon>
    </lineage>
</organism>
<dbReference type="Gene3D" id="2.40.160.10">
    <property type="entry name" value="Porin"/>
    <property type="match status" value="1"/>
</dbReference>
<evidence type="ECO:0000313" key="3">
    <source>
        <dbReference type="Proteomes" id="UP000282060"/>
    </source>
</evidence>
<keyword evidence="3" id="KW-1185">Reference proteome</keyword>
<proteinExistence type="predicted"/>
<dbReference type="EMBL" id="RXNV01000005">
    <property type="protein sequence ID" value="RTR31632.1"/>
    <property type="molecule type" value="Genomic_DNA"/>
</dbReference>